<comment type="caution">
    <text evidence="2">The sequence shown here is derived from an EMBL/GenBank/DDBJ whole genome shotgun (WGS) entry which is preliminary data.</text>
</comment>
<keyword evidence="3" id="KW-1185">Reference proteome</keyword>
<protein>
    <submittedName>
        <fullName evidence="2">Uncharacterized protein</fullName>
    </submittedName>
</protein>
<reference evidence="2 3" key="1">
    <citation type="submission" date="2024-09" db="EMBL/GenBank/DDBJ databases">
        <title>Rethinking Asexuality: The Enigmatic Case of Functional Sexual Genes in Lepraria (Stereocaulaceae).</title>
        <authorList>
            <person name="Doellman M."/>
            <person name="Sun Y."/>
            <person name="Barcenas-Pena A."/>
            <person name="Lumbsch H.T."/>
            <person name="Grewe F."/>
        </authorList>
    </citation>
    <scope>NUCLEOTIDE SEQUENCE [LARGE SCALE GENOMIC DNA]</scope>
    <source>
        <strain evidence="2 3">Grewe 0041</strain>
    </source>
</reference>
<dbReference type="Proteomes" id="UP001590951">
    <property type="component" value="Unassembled WGS sequence"/>
</dbReference>
<dbReference type="Pfam" id="PF11807">
    <property type="entry name" value="UstYa"/>
    <property type="match status" value="1"/>
</dbReference>
<dbReference type="PANTHER" id="PTHR33365:SF6">
    <property type="entry name" value="OXIDASE USTYA"/>
    <property type="match status" value="1"/>
</dbReference>
<name>A0ABR4AJH2_9LECA</name>
<sequence>MVSLLAQDKDYSISDNPQIFAASLSRHLAQPYYEETPYSDNQNASLTASLWHDIDIDSGVIALSDDYVASKSLLPAQRFLWDTTKGIYIVHGYHNLHCLKIIYISMQEYRLGEDQSRKWGYISHCFDALRRQVLCNADDTPRTVQRELDGISGVGQYRQCRDWGMLERWAKAHTACYKRPDRPVGGMRNIEKYKFCPEGSGYNVYKDLV</sequence>
<evidence type="ECO:0000313" key="2">
    <source>
        <dbReference type="EMBL" id="KAL2045929.1"/>
    </source>
</evidence>
<proteinExistence type="inferred from homology"/>
<evidence type="ECO:0000313" key="3">
    <source>
        <dbReference type="Proteomes" id="UP001590951"/>
    </source>
</evidence>
<gene>
    <name evidence="2" type="ORF">ABVK25_011925</name>
</gene>
<evidence type="ECO:0000256" key="1">
    <source>
        <dbReference type="ARBA" id="ARBA00035112"/>
    </source>
</evidence>
<comment type="similarity">
    <text evidence="1">Belongs to the ustYa family.</text>
</comment>
<dbReference type="PANTHER" id="PTHR33365">
    <property type="entry name" value="YALI0B05434P"/>
    <property type="match status" value="1"/>
</dbReference>
<accession>A0ABR4AJH2</accession>
<dbReference type="EMBL" id="JBHFEH010000129">
    <property type="protein sequence ID" value="KAL2045929.1"/>
    <property type="molecule type" value="Genomic_DNA"/>
</dbReference>
<organism evidence="2 3">
    <name type="scientific">Lepraria finkii</name>
    <dbReference type="NCBI Taxonomy" id="1340010"/>
    <lineage>
        <taxon>Eukaryota</taxon>
        <taxon>Fungi</taxon>
        <taxon>Dikarya</taxon>
        <taxon>Ascomycota</taxon>
        <taxon>Pezizomycotina</taxon>
        <taxon>Lecanoromycetes</taxon>
        <taxon>OSLEUM clade</taxon>
        <taxon>Lecanoromycetidae</taxon>
        <taxon>Lecanorales</taxon>
        <taxon>Lecanorineae</taxon>
        <taxon>Stereocaulaceae</taxon>
        <taxon>Lepraria</taxon>
    </lineage>
</organism>
<dbReference type="InterPro" id="IPR021765">
    <property type="entry name" value="UstYa-like"/>
</dbReference>